<dbReference type="InterPro" id="IPR027417">
    <property type="entry name" value="P-loop_NTPase"/>
</dbReference>
<dbReference type="GO" id="GO:0005524">
    <property type="term" value="F:ATP binding"/>
    <property type="evidence" value="ECO:0007669"/>
    <property type="project" value="UniProtKB-KW"/>
</dbReference>
<organism evidence="6 7">
    <name type="scientific">Pseudorhodobacter antarcticus</name>
    <dbReference type="NCBI Taxonomy" id="1077947"/>
    <lineage>
        <taxon>Bacteria</taxon>
        <taxon>Pseudomonadati</taxon>
        <taxon>Pseudomonadota</taxon>
        <taxon>Alphaproteobacteria</taxon>
        <taxon>Rhodobacterales</taxon>
        <taxon>Paracoccaceae</taxon>
        <taxon>Pseudorhodobacter</taxon>
    </lineage>
</organism>
<proteinExistence type="predicted"/>
<name>A0A1H8MU21_9RHOB</name>
<accession>A0A1H8MU21</accession>
<evidence type="ECO:0000313" key="7">
    <source>
        <dbReference type="Proteomes" id="UP000183002"/>
    </source>
</evidence>
<evidence type="ECO:0000259" key="5">
    <source>
        <dbReference type="Pfam" id="PF00580"/>
    </source>
</evidence>
<dbReference type="EMBL" id="FOCO01000061">
    <property type="protein sequence ID" value="SEO20912.1"/>
    <property type="molecule type" value="Genomic_DNA"/>
</dbReference>
<dbReference type="InterPro" id="IPR014016">
    <property type="entry name" value="UvrD-like_ATP-bd"/>
</dbReference>
<protein>
    <submittedName>
        <fullName evidence="6">UvrD/REP helicase N-terminal domain-containing protein</fullName>
    </submittedName>
</protein>
<sequence>MAARMARTIVEVTVTSASWKVMVPKHACYDVGWEKRYDSLCKDGFDEDVLNLALPKLAEEAINQPGANRYDAILVDEGQDYRPHWWSVLRKACKPNGEMLLVADATQDVYGPANAWTDDVMKGAGFPGG</sequence>
<dbReference type="GO" id="GO:0016787">
    <property type="term" value="F:hydrolase activity"/>
    <property type="evidence" value="ECO:0007669"/>
    <property type="project" value="UniProtKB-KW"/>
</dbReference>
<dbReference type="AlphaFoldDB" id="A0A1H8MU21"/>
<dbReference type="Pfam" id="PF00580">
    <property type="entry name" value="UvrD-helicase"/>
    <property type="match status" value="1"/>
</dbReference>
<dbReference type="STRING" id="1077947.SAMN05216227_106111"/>
<dbReference type="Proteomes" id="UP000183002">
    <property type="component" value="Unassembled WGS sequence"/>
</dbReference>
<reference evidence="6 7" key="1">
    <citation type="submission" date="2016-10" db="EMBL/GenBank/DDBJ databases">
        <authorList>
            <person name="de Groot N.N."/>
        </authorList>
    </citation>
    <scope>NUCLEOTIDE SEQUENCE [LARGE SCALE GENOMIC DNA]</scope>
    <source>
        <strain evidence="6 7">CGMCC 1.10836</strain>
    </source>
</reference>
<evidence type="ECO:0000256" key="1">
    <source>
        <dbReference type="ARBA" id="ARBA00022741"/>
    </source>
</evidence>
<dbReference type="OrthoDB" id="7066673at2"/>
<dbReference type="SUPFAM" id="SSF52540">
    <property type="entry name" value="P-loop containing nucleoside triphosphate hydrolases"/>
    <property type="match status" value="1"/>
</dbReference>
<evidence type="ECO:0000256" key="4">
    <source>
        <dbReference type="ARBA" id="ARBA00022840"/>
    </source>
</evidence>
<evidence type="ECO:0000313" key="6">
    <source>
        <dbReference type="EMBL" id="SEO20912.1"/>
    </source>
</evidence>
<dbReference type="GO" id="GO:0004386">
    <property type="term" value="F:helicase activity"/>
    <property type="evidence" value="ECO:0007669"/>
    <property type="project" value="UniProtKB-KW"/>
</dbReference>
<keyword evidence="1" id="KW-0547">Nucleotide-binding</keyword>
<feature type="domain" description="UvrD-like helicase ATP-binding" evidence="5">
    <location>
        <begin position="59"/>
        <end position="111"/>
    </location>
</feature>
<evidence type="ECO:0000256" key="2">
    <source>
        <dbReference type="ARBA" id="ARBA00022801"/>
    </source>
</evidence>
<dbReference type="Gene3D" id="3.40.50.300">
    <property type="entry name" value="P-loop containing nucleotide triphosphate hydrolases"/>
    <property type="match status" value="1"/>
</dbReference>
<evidence type="ECO:0000256" key="3">
    <source>
        <dbReference type="ARBA" id="ARBA00022806"/>
    </source>
</evidence>
<keyword evidence="2" id="KW-0378">Hydrolase</keyword>
<gene>
    <name evidence="6" type="ORF">SAMN05216227_106111</name>
</gene>
<keyword evidence="7" id="KW-1185">Reference proteome</keyword>
<keyword evidence="3 6" id="KW-0347">Helicase</keyword>
<keyword evidence="4" id="KW-0067">ATP-binding</keyword>